<reference evidence="3 6" key="5">
    <citation type="submission" date="2020-02" db="EMBL/GenBank/DDBJ databases">
        <title>Newly sequenced genome of strain CSTR1 showed variability in Candidatus Kuenenia stuttgartiensis genomes.</title>
        <authorList>
            <person name="Ding C."/>
            <person name="Adrian L."/>
        </authorList>
    </citation>
    <scope>NUCLEOTIDE SEQUENCE [LARGE SCALE GENOMIC DNA]</scope>
    <source>
        <strain evidence="3 6">CSTR1</strain>
    </source>
</reference>
<keyword evidence="3" id="KW-0132">Cell division</keyword>
<keyword evidence="5" id="KW-1185">Reference proteome</keyword>
<dbReference type="RefSeq" id="WP_099326361.1">
    <property type="nucleotide sequence ID" value="NZ_CP049055.1"/>
</dbReference>
<dbReference type="Proteomes" id="UP000221734">
    <property type="component" value="Chromosome Kuenenia_stuttgartiensis_MBR1"/>
</dbReference>
<reference evidence="2" key="1">
    <citation type="journal article" date="2006" name="Nature">
        <title>Deciphering the evolution and metabolism of an anammox bacterium from a community genome.</title>
        <authorList>
            <person name="Strous M."/>
            <person name="Pelletier E."/>
            <person name="Mangenot S."/>
            <person name="Rattei T."/>
            <person name="Lehner A."/>
            <person name="Taylor M.W."/>
            <person name="Horn M."/>
            <person name="Daims H."/>
            <person name="Bartol-Mavel D."/>
            <person name="Wincker P."/>
            <person name="Barbe V."/>
            <person name="Fonknechten N."/>
            <person name="Vallenet D."/>
            <person name="Segurens B."/>
            <person name="Schenowitz-Truong C."/>
            <person name="Medigue C."/>
            <person name="Collingro A."/>
            <person name="Snel B."/>
            <person name="Dutilh B.E."/>
            <person name="OpDenCamp H.J.M."/>
            <person name="vanDerDrift C."/>
            <person name="Cirpus I."/>
            <person name="vanDePas-Schoonen K.T."/>
            <person name="Harhangi H.R."/>
            <person name="vanNiftrik L."/>
            <person name="Schmid M."/>
            <person name="Keltjens J."/>
            <person name="vanDeVossenberg J."/>
            <person name="Kartal B."/>
            <person name="Meier H."/>
            <person name="Frishman D."/>
            <person name="Huynen M.A."/>
            <person name="Mewes H."/>
            <person name="Weissenbach J."/>
            <person name="Jetten M.S.M."/>
            <person name="Wagner M."/>
            <person name="LePaslier D."/>
        </authorList>
    </citation>
    <scope>NUCLEOTIDE SEQUENCE</scope>
</reference>
<keyword evidence="1" id="KW-0812">Transmembrane</keyword>
<evidence type="ECO:0000313" key="3">
    <source>
        <dbReference type="EMBL" id="QII13077.1"/>
    </source>
</evidence>
<dbReference type="Proteomes" id="UP000501926">
    <property type="component" value="Chromosome"/>
</dbReference>
<organism evidence="2">
    <name type="scientific">Kuenenia stuttgartiensis</name>
    <dbReference type="NCBI Taxonomy" id="174633"/>
    <lineage>
        <taxon>Bacteria</taxon>
        <taxon>Pseudomonadati</taxon>
        <taxon>Planctomycetota</taxon>
        <taxon>Candidatus Brocadiia</taxon>
        <taxon>Candidatus Brocadiales</taxon>
        <taxon>Candidatus Brocadiaceae</taxon>
        <taxon>Candidatus Kuenenia</taxon>
    </lineage>
</organism>
<reference evidence="5" key="4">
    <citation type="submission" date="2017-10" db="EMBL/GenBank/DDBJ databases">
        <authorList>
            <person name="Frank J."/>
        </authorList>
    </citation>
    <scope>NUCLEOTIDE SEQUENCE [LARGE SCALE GENOMIC DNA]</scope>
</reference>
<evidence type="ECO:0000313" key="4">
    <source>
        <dbReference type="EMBL" id="SOH05827.1"/>
    </source>
</evidence>
<accession>Q1Q6B6</accession>
<evidence type="ECO:0000256" key="1">
    <source>
        <dbReference type="SAM" id="Phobius"/>
    </source>
</evidence>
<dbReference type="EMBL" id="LT934425">
    <property type="protein sequence ID" value="SOH05827.1"/>
    <property type="molecule type" value="Genomic_DNA"/>
</dbReference>
<reference evidence="4" key="3">
    <citation type="submission" date="2017-10" db="EMBL/GenBank/DDBJ databases">
        <authorList>
            <person name="Banno H."/>
            <person name="Chua N.-H."/>
        </authorList>
    </citation>
    <scope>NUCLEOTIDE SEQUENCE [LARGE SCALE GENOMIC DNA]</scope>
    <source>
        <strain evidence="4">Kuenenia_mbr1_ru-nijmegen</strain>
    </source>
</reference>
<evidence type="ECO:0000313" key="5">
    <source>
        <dbReference type="Proteomes" id="UP000221734"/>
    </source>
</evidence>
<dbReference type="KEGG" id="kst:KSMBR1_3351"/>
<dbReference type="GO" id="GO:0051301">
    <property type="term" value="P:cell division"/>
    <property type="evidence" value="ECO:0007669"/>
    <property type="project" value="UniProtKB-KW"/>
</dbReference>
<sequence>MEMFRWLVMFAIIITMAVLVVWERNKTIETGYQIAQLQKDFNEMSERNKNLNYYVQKLKSHEVIVDKVKTYQLALLPKEYFQNSVVAGNIKENVGRDAKTIMAGNLYTQKEQVLKGSVLHN</sequence>
<dbReference type="EMBL" id="CT573071">
    <property type="protein sequence ID" value="CAJ73121.1"/>
    <property type="molecule type" value="Genomic_DNA"/>
</dbReference>
<feature type="transmembrane region" description="Helical" evidence="1">
    <location>
        <begin position="6"/>
        <end position="22"/>
    </location>
</feature>
<reference evidence="2" key="2">
    <citation type="submission" date="2006-01" db="EMBL/GenBank/DDBJ databases">
        <authorList>
            <person name="Genoscope"/>
        </authorList>
    </citation>
    <scope>NUCLEOTIDE SEQUENCE</scope>
</reference>
<dbReference type="EMBL" id="CP049055">
    <property type="protein sequence ID" value="QII13077.1"/>
    <property type="molecule type" value="Genomic_DNA"/>
</dbReference>
<gene>
    <name evidence="3" type="primary">ftsL</name>
    <name evidence="3" type="ORF">KsCSTR_36980</name>
    <name evidence="4" type="ORF">KSMBR1_3351</name>
    <name evidence="2" type="ORF">kuste2375</name>
</gene>
<name>Q1Q6B6_KUEST</name>
<evidence type="ECO:0000313" key="6">
    <source>
        <dbReference type="Proteomes" id="UP000501926"/>
    </source>
</evidence>
<evidence type="ECO:0000313" key="2">
    <source>
        <dbReference type="EMBL" id="CAJ73121.1"/>
    </source>
</evidence>
<keyword evidence="1" id="KW-0472">Membrane</keyword>
<keyword evidence="3" id="KW-0131">Cell cycle</keyword>
<proteinExistence type="predicted"/>
<dbReference type="AlphaFoldDB" id="Q1Q6B6"/>
<protein>
    <submittedName>
        <fullName evidence="3">Cell division protein FtsL</fullName>
    </submittedName>
</protein>
<dbReference type="OrthoDB" id="282865at2"/>
<keyword evidence="1" id="KW-1133">Transmembrane helix</keyword>